<gene>
    <name evidence="1" type="ORF">THRCLA_22923</name>
</gene>
<dbReference type="InterPro" id="IPR027417">
    <property type="entry name" value="P-loop_NTPase"/>
</dbReference>
<keyword evidence="1" id="KW-0547">Nucleotide-binding</keyword>
<dbReference type="SUPFAM" id="SSF52540">
    <property type="entry name" value="P-loop containing nucleoside triphosphate hydrolases"/>
    <property type="match status" value="1"/>
</dbReference>
<evidence type="ECO:0000313" key="2">
    <source>
        <dbReference type="Proteomes" id="UP000243217"/>
    </source>
</evidence>
<dbReference type="GO" id="GO:0005524">
    <property type="term" value="F:ATP binding"/>
    <property type="evidence" value="ECO:0007669"/>
    <property type="project" value="UniProtKB-KW"/>
</dbReference>
<sequence length="93" mass="10233">MDSSNTEFFSKANWCDQCAVVLQDGGVLNDTILENIEYGRPGVSREDCLRAATLADCHSLVDTLKDGYDIVIGQHAVVNLSGGQIQVYQCWNH</sequence>
<organism evidence="1 2">
    <name type="scientific">Thraustotheca clavata</name>
    <dbReference type="NCBI Taxonomy" id="74557"/>
    <lineage>
        <taxon>Eukaryota</taxon>
        <taxon>Sar</taxon>
        <taxon>Stramenopiles</taxon>
        <taxon>Oomycota</taxon>
        <taxon>Saprolegniomycetes</taxon>
        <taxon>Saprolegniales</taxon>
        <taxon>Achlyaceae</taxon>
        <taxon>Thraustotheca</taxon>
    </lineage>
</organism>
<keyword evidence="1" id="KW-0067">ATP-binding</keyword>
<protein>
    <submittedName>
        <fullName evidence="1">ATP-binding Cassette (ABC) Superfamily</fullName>
    </submittedName>
</protein>
<reference evidence="1 2" key="1">
    <citation type="journal article" date="2014" name="Genome Biol. Evol.">
        <title>The secreted proteins of Achlya hypogyna and Thraustotheca clavata identify the ancestral oomycete secretome and reveal gene acquisitions by horizontal gene transfer.</title>
        <authorList>
            <person name="Misner I."/>
            <person name="Blouin N."/>
            <person name="Leonard G."/>
            <person name="Richards T.A."/>
            <person name="Lane C.E."/>
        </authorList>
    </citation>
    <scope>NUCLEOTIDE SEQUENCE [LARGE SCALE GENOMIC DNA]</scope>
    <source>
        <strain evidence="1 2">ATCC 34112</strain>
    </source>
</reference>
<comment type="caution">
    <text evidence="1">The sequence shown here is derived from an EMBL/GenBank/DDBJ whole genome shotgun (WGS) entry which is preliminary data.</text>
</comment>
<evidence type="ECO:0000313" key="1">
    <source>
        <dbReference type="EMBL" id="OQR87295.1"/>
    </source>
</evidence>
<dbReference type="Proteomes" id="UP000243217">
    <property type="component" value="Unassembled WGS sequence"/>
</dbReference>
<dbReference type="Gene3D" id="3.40.50.300">
    <property type="entry name" value="P-loop containing nucleotide triphosphate hydrolases"/>
    <property type="match status" value="1"/>
</dbReference>
<dbReference type="GO" id="GO:0042626">
    <property type="term" value="F:ATPase-coupled transmembrane transporter activity"/>
    <property type="evidence" value="ECO:0007669"/>
    <property type="project" value="TreeGrafter"/>
</dbReference>
<name>A0A1V9YNL5_9STRA</name>
<dbReference type="STRING" id="74557.A0A1V9YNL5"/>
<keyword evidence="2" id="KW-1185">Reference proteome</keyword>
<dbReference type="GO" id="GO:0016020">
    <property type="term" value="C:membrane"/>
    <property type="evidence" value="ECO:0007669"/>
    <property type="project" value="TreeGrafter"/>
</dbReference>
<dbReference type="InterPro" id="IPR039421">
    <property type="entry name" value="Type_1_exporter"/>
</dbReference>
<dbReference type="EMBL" id="JNBS01003425">
    <property type="protein sequence ID" value="OQR87295.1"/>
    <property type="molecule type" value="Genomic_DNA"/>
</dbReference>
<proteinExistence type="predicted"/>
<dbReference type="AlphaFoldDB" id="A0A1V9YNL5"/>
<dbReference type="PANTHER" id="PTHR24221:SF620">
    <property type="entry name" value="ABC TRANSMEMBRANE TYPE-1 DOMAIN-CONTAINING PROTEIN"/>
    <property type="match status" value="1"/>
</dbReference>
<dbReference type="PANTHER" id="PTHR24221">
    <property type="entry name" value="ATP-BINDING CASSETTE SUB-FAMILY B"/>
    <property type="match status" value="1"/>
</dbReference>
<dbReference type="OrthoDB" id="164093at2759"/>
<accession>A0A1V9YNL5</accession>